<dbReference type="Proteomes" id="UP000214746">
    <property type="component" value="Unassembled WGS sequence"/>
</dbReference>
<gene>
    <name evidence="2" type="ORF">CBW46_002130</name>
</gene>
<accession>A0A2W1NY09</accession>
<keyword evidence="3" id="KW-1185">Reference proteome</keyword>
<sequence>MGKKINHLHILQGEQKAEEIPVAPADTYCERATKTSCCEWHAGVLSSRARHSATAQRYGNGTAAAERPHGGTARRHGATARAEQHGTAQGAAYGASRR</sequence>
<feature type="region of interest" description="Disordered" evidence="1">
    <location>
        <begin position="53"/>
        <end position="98"/>
    </location>
</feature>
<reference evidence="2" key="1">
    <citation type="submission" date="2018-06" db="EMBL/GenBank/DDBJ databases">
        <title>Paenibacillus xerothermodurans sp. nov. an extremely dry heat resistant spore forming bacterium isolated from the soil of Cape Canaveral, Florida.</title>
        <authorList>
            <person name="Seuylemezian A."/>
            <person name="Kaur N."/>
            <person name="Patil P."/>
            <person name="Patil P."/>
            <person name="Mayilraj S."/>
            <person name="Vaishampayan P."/>
        </authorList>
    </citation>
    <scope>NUCLEOTIDE SEQUENCE [LARGE SCALE GENOMIC DNA]</scope>
    <source>
        <strain evidence="2">ATCC 27380</strain>
    </source>
</reference>
<dbReference type="EMBL" id="NHRJ02000001">
    <property type="protein sequence ID" value="PZE22596.1"/>
    <property type="molecule type" value="Genomic_DNA"/>
</dbReference>
<dbReference type="RefSeq" id="WP_089198366.1">
    <property type="nucleotide sequence ID" value="NZ_NHRJ02000001.1"/>
</dbReference>
<evidence type="ECO:0000256" key="1">
    <source>
        <dbReference type="SAM" id="MobiDB-lite"/>
    </source>
</evidence>
<protein>
    <submittedName>
        <fullName evidence="2">Uncharacterized protein</fullName>
    </submittedName>
</protein>
<comment type="caution">
    <text evidence="2">The sequence shown here is derived from an EMBL/GenBank/DDBJ whole genome shotgun (WGS) entry which is preliminary data.</text>
</comment>
<name>A0A2W1NY09_PAEXE</name>
<evidence type="ECO:0000313" key="2">
    <source>
        <dbReference type="EMBL" id="PZE22596.1"/>
    </source>
</evidence>
<organism evidence="2 3">
    <name type="scientific">Paenibacillus xerothermodurans</name>
    <dbReference type="NCBI Taxonomy" id="1977292"/>
    <lineage>
        <taxon>Bacteria</taxon>
        <taxon>Bacillati</taxon>
        <taxon>Bacillota</taxon>
        <taxon>Bacilli</taxon>
        <taxon>Bacillales</taxon>
        <taxon>Paenibacillaceae</taxon>
        <taxon>Paenibacillus</taxon>
    </lineage>
</organism>
<proteinExistence type="predicted"/>
<dbReference type="AlphaFoldDB" id="A0A2W1NY09"/>
<evidence type="ECO:0000313" key="3">
    <source>
        <dbReference type="Proteomes" id="UP000214746"/>
    </source>
</evidence>